<keyword evidence="5 7" id="KW-0440">LIM domain</keyword>
<keyword evidence="3" id="KW-0677">Repeat</keyword>
<dbReference type="GeneID" id="101861556"/>
<evidence type="ECO:0000313" key="10">
    <source>
        <dbReference type="RefSeq" id="XP_012945698.2"/>
    </source>
</evidence>
<dbReference type="SUPFAM" id="SSF57716">
    <property type="entry name" value="Glucocorticoid receptor-like (DNA-binding domain)"/>
    <property type="match status" value="6"/>
</dbReference>
<feature type="domain" description="LIM zinc-binding" evidence="8">
    <location>
        <begin position="94"/>
        <end position="154"/>
    </location>
</feature>
<evidence type="ECO:0000256" key="2">
    <source>
        <dbReference type="ARBA" id="ARBA00022723"/>
    </source>
</evidence>
<name>A0ABM1ADP0_APLCA</name>
<gene>
    <name evidence="10" type="primary">LOC101861556</name>
</gene>
<dbReference type="CDD" id="cd09326">
    <property type="entry name" value="LIM_CRP_like"/>
    <property type="match status" value="3"/>
</dbReference>
<evidence type="ECO:0000256" key="6">
    <source>
        <dbReference type="ARBA" id="ARBA00023242"/>
    </source>
</evidence>
<evidence type="ECO:0000256" key="3">
    <source>
        <dbReference type="ARBA" id="ARBA00022737"/>
    </source>
</evidence>
<dbReference type="InterPro" id="IPR001781">
    <property type="entry name" value="Znf_LIM"/>
</dbReference>
<sequence length="286" mass="31221">MPPILGGAEKCPRCNQSVYFAEEVRAMGKKYHKLCLKCSECSKTLDSTNCNDHDNDIYCNTCYRKNFGPHSAAMSMTADSGQPTDVSSAPPGVDVCHRCGKVVYMAERCAGGAKYFHKSCFRCNSCGINLDSNRLCLREEEIYCKVCYGKNFGPKGYGFAGGASGLSMDTGKVDDVPTSHIPAIAQAHTAPLMDNGEPEPEGDDQDWTDDKERCSRCRKVVYFAEKVSGVGQVFHKACFKCQNCNKSLDSTTMTEHGGSIYCKSCYGRNFGPKGFGFGTSMVTEQA</sequence>
<evidence type="ECO:0000256" key="5">
    <source>
        <dbReference type="ARBA" id="ARBA00023038"/>
    </source>
</evidence>
<keyword evidence="6" id="KW-0539">Nucleus</keyword>
<evidence type="ECO:0000256" key="7">
    <source>
        <dbReference type="PROSITE-ProRule" id="PRU00125"/>
    </source>
</evidence>
<dbReference type="Pfam" id="PF00412">
    <property type="entry name" value="LIM"/>
    <property type="match status" value="3"/>
</dbReference>
<proteinExistence type="predicted"/>
<dbReference type="PANTHER" id="PTHR24215:SF35">
    <property type="entry name" value="MUSCLE LIM PROTEIN MLP84B"/>
    <property type="match status" value="1"/>
</dbReference>
<protein>
    <submittedName>
        <fullName evidence="10">Cysteine and glycine-rich protein 1</fullName>
    </submittedName>
</protein>
<organism evidence="9 10">
    <name type="scientific">Aplysia californica</name>
    <name type="common">California sea hare</name>
    <dbReference type="NCBI Taxonomy" id="6500"/>
    <lineage>
        <taxon>Eukaryota</taxon>
        <taxon>Metazoa</taxon>
        <taxon>Spiralia</taxon>
        <taxon>Lophotrochozoa</taxon>
        <taxon>Mollusca</taxon>
        <taxon>Gastropoda</taxon>
        <taxon>Heterobranchia</taxon>
        <taxon>Euthyneura</taxon>
        <taxon>Tectipleura</taxon>
        <taxon>Aplysiida</taxon>
        <taxon>Aplysioidea</taxon>
        <taxon>Aplysiidae</taxon>
        <taxon>Aplysia</taxon>
    </lineage>
</organism>
<keyword evidence="9" id="KW-1185">Reference proteome</keyword>
<dbReference type="PANTHER" id="PTHR24215">
    <property type="entry name" value="RHO-GTPASE-ACTIVATING PROTEIN LRG1"/>
    <property type="match status" value="1"/>
</dbReference>
<dbReference type="PROSITE" id="PS00478">
    <property type="entry name" value="LIM_DOMAIN_1"/>
    <property type="match status" value="2"/>
</dbReference>
<feature type="domain" description="LIM zinc-binding" evidence="8">
    <location>
        <begin position="9"/>
        <end position="69"/>
    </location>
</feature>
<comment type="subcellular location">
    <subcellularLocation>
        <location evidence="1">Nucleus</location>
    </subcellularLocation>
</comment>
<keyword evidence="4 7" id="KW-0862">Zinc</keyword>
<dbReference type="SMART" id="SM00132">
    <property type="entry name" value="LIM"/>
    <property type="match status" value="3"/>
</dbReference>
<feature type="domain" description="LIM zinc-binding" evidence="8">
    <location>
        <begin position="212"/>
        <end position="272"/>
    </location>
</feature>
<dbReference type="Gene3D" id="2.10.110.10">
    <property type="entry name" value="Cysteine Rich Protein"/>
    <property type="match status" value="3"/>
</dbReference>
<evidence type="ECO:0000313" key="9">
    <source>
        <dbReference type="Proteomes" id="UP000694888"/>
    </source>
</evidence>
<reference evidence="10" key="1">
    <citation type="submission" date="2025-08" db="UniProtKB">
        <authorList>
            <consortium name="RefSeq"/>
        </authorList>
    </citation>
    <scope>IDENTIFICATION</scope>
</reference>
<dbReference type="Proteomes" id="UP000694888">
    <property type="component" value="Unplaced"/>
</dbReference>
<evidence type="ECO:0000256" key="1">
    <source>
        <dbReference type="ARBA" id="ARBA00004123"/>
    </source>
</evidence>
<dbReference type="PROSITE" id="PS50023">
    <property type="entry name" value="LIM_DOMAIN_2"/>
    <property type="match status" value="3"/>
</dbReference>
<evidence type="ECO:0000259" key="8">
    <source>
        <dbReference type="PROSITE" id="PS50023"/>
    </source>
</evidence>
<keyword evidence="2 7" id="KW-0479">Metal-binding</keyword>
<dbReference type="RefSeq" id="XP_012945698.2">
    <property type="nucleotide sequence ID" value="XM_013090244.2"/>
</dbReference>
<accession>A0ABM1ADP0</accession>
<evidence type="ECO:0000256" key="4">
    <source>
        <dbReference type="ARBA" id="ARBA00022833"/>
    </source>
</evidence>